<dbReference type="RefSeq" id="WP_159460229.1">
    <property type="nucleotide sequence ID" value="NZ_FWZX01000012.1"/>
</dbReference>
<dbReference type="Gene3D" id="1.10.10.2840">
    <property type="entry name" value="PucR C-terminal helix-turn-helix domain"/>
    <property type="match status" value="1"/>
</dbReference>
<dbReference type="Pfam" id="PF17853">
    <property type="entry name" value="GGDEF_2"/>
    <property type="match status" value="1"/>
</dbReference>
<feature type="domain" description="CdaR GGDEF-like" evidence="5">
    <location>
        <begin position="377"/>
        <end position="499"/>
    </location>
</feature>
<dbReference type="InterPro" id="IPR025736">
    <property type="entry name" value="PucR_C-HTH_dom"/>
</dbReference>
<dbReference type="SUPFAM" id="SSF55781">
    <property type="entry name" value="GAF domain-like"/>
    <property type="match status" value="1"/>
</dbReference>
<dbReference type="PANTHER" id="PTHR33744">
    <property type="entry name" value="CARBOHYDRATE DIACID REGULATOR"/>
    <property type="match status" value="1"/>
</dbReference>
<evidence type="ECO:0000259" key="4">
    <source>
        <dbReference type="Pfam" id="PF13556"/>
    </source>
</evidence>
<dbReference type="STRING" id="560819.SAMN05428998_11296"/>
<feature type="region of interest" description="Disordered" evidence="2">
    <location>
        <begin position="1"/>
        <end position="24"/>
    </location>
</feature>
<keyword evidence="7" id="KW-1185">Reference proteome</keyword>
<evidence type="ECO:0000259" key="5">
    <source>
        <dbReference type="Pfam" id="PF17853"/>
    </source>
</evidence>
<gene>
    <name evidence="6" type="ORF">SAMN05428998_11296</name>
</gene>
<name>A0A1Y6C674_9PROT</name>
<dbReference type="EMBL" id="FWZX01000012">
    <property type="protein sequence ID" value="SMF36500.1"/>
    <property type="molecule type" value="Genomic_DNA"/>
</dbReference>
<feature type="domain" description="PucR C-terminal helix-turn-helix" evidence="4">
    <location>
        <begin position="552"/>
        <end position="610"/>
    </location>
</feature>
<comment type="similarity">
    <text evidence="1">Belongs to the CdaR family.</text>
</comment>
<evidence type="ECO:0000256" key="1">
    <source>
        <dbReference type="ARBA" id="ARBA00006754"/>
    </source>
</evidence>
<dbReference type="InterPro" id="IPR003018">
    <property type="entry name" value="GAF"/>
</dbReference>
<feature type="domain" description="GAF" evidence="3">
    <location>
        <begin position="44"/>
        <end position="187"/>
    </location>
</feature>
<evidence type="ECO:0000313" key="7">
    <source>
        <dbReference type="Proteomes" id="UP000192917"/>
    </source>
</evidence>
<organism evidence="6 7">
    <name type="scientific">Tistlia consotensis USBA 355</name>
    <dbReference type="NCBI Taxonomy" id="560819"/>
    <lineage>
        <taxon>Bacteria</taxon>
        <taxon>Pseudomonadati</taxon>
        <taxon>Pseudomonadota</taxon>
        <taxon>Alphaproteobacteria</taxon>
        <taxon>Rhodospirillales</taxon>
        <taxon>Rhodovibrionaceae</taxon>
        <taxon>Tistlia</taxon>
    </lineage>
</organism>
<accession>A0A1Y6C674</accession>
<dbReference type="InterPro" id="IPR042070">
    <property type="entry name" value="PucR_C-HTH_sf"/>
</dbReference>
<dbReference type="Pfam" id="PF13556">
    <property type="entry name" value="HTH_30"/>
    <property type="match status" value="1"/>
</dbReference>
<dbReference type="InterPro" id="IPR051448">
    <property type="entry name" value="CdaR-like_regulators"/>
</dbReference>
<dbReference type="InterPro" id="IPR029016">
    <property type="entry name" value="GAF-like_dom_sf"/>
</dbReference>
<dbReference type="Pfam" id="PF13185">
    <property type="entry name" value="GAF_2"/>
    <property type="match status" value="1"/>
</dbReference>
<evidence type="ECO:0000313" key="6">
    <source>
        <dbReference type="EMBL" id="SMF36500.1"/>
    </source>
</evidence>
<protein>
    <submittedName>
        <fullName evidence="6">Purine catabolism regulatory protein</fullName>
    </submittedName>
</protein>
<dbReference type="PANTHER" id="PTHR33744:SF1">
    <property type="entry name" value="DNA-BINDING TRANSCRIPTIONAL ACTIVATOR ADER"/>
    <property type="match status" value="1"/>
</dbReference>
<evidence type="ECO:0000259" key="3">
    <source>
        <dbReference type="Pfam" id="PF13185"/>
    </source>
</evidence>
<dbReference type="InterPro" id="IPR041522">
    <property type="entry name" value="CdaR_GGDEF"/>
</dbReference>
<dbReference type="Gene3D" id="3.30.450.40">
    <property type="match status" value="1"/>
</dbReference>
<sequence length="620" mass="67545">MAFQQETVAPSPPASRPPASASAAEAHHLSRLREISSLVNSGGDLDSVLQRIAFAVCGAPPWARSGIMAVNRATGYSELVARYDPTIARDTELPTRWKLETSPSLKVVETRRPIIIEDAQTTSEFQDYRQDSIARAYRSVVILPLGCSDAQGREMVLAVNSPEKLEVSGEELDFLMTAAHLAGIAIDKAKLFQAEWQRSERLRRTLSINSCLLERVLSGASLSMIAGMVGTILSEPLVVLDFIDGETYGGRSPEPESIGDCEWAAALRGEAGRALARLAGSAQPADFREPKPLDLSACGLPIVRRALVEPLQVDSETVGGLVIFPRSEALDDLDRLIAQEAKFALSAQMMRRHSELRREAHDLADLFERLTEGDWQHGDQILSRAARLGVDLSQPFRLLALDPPASGPIARGRAASASAQGVVRSLRRSLPEAFVVDQQAAVFLGVPERSATAAGAVSRRVEDALKWATGGSLRVAVGPLCRHPKEFRAARDHCLRTLTLAAMFDRRGILRQEDFGPFALLLSALDSEALRSFVDEAVGPVEAYDRAHATDLLETAGAFIDQSCRFQTTADRLGIHVSTLRYRLKRLQELFGIDLEEPEARFRLALALRLRAIGRAGADA</sequence>
<reference evidence="6 7" key="1">
    <citation type="submission" date="2017-04" db="EMBL/GenBank/DDBJ databases">
        <authorList>
            <person name="Afonso C.L."/>
            <person name="Miller P.J."/>
            <person name="Scott M.A."/>
            <person name="Spackman E."/>
            <person name="Goraichik I."/>
            <person name="Dimitrov K.M."/>
            <person name="Suarez D.L."/>
            <person name="Swayne D.E."/>
        </authorList>
    </citation>
    <scope>NUCLEOTIDE SEQUENCE [LARGE SCALE GENOMIC DNA]</scope>
    <source>
        <strain evidence="6 7">USBA 355</strain>
    </source>
</reference>
<proteinExistence type="inferred from homology"/>
<dbReference type="AlphaFoldDB" id="A0A1Y6C674"/>
<dbReference type="Proteomes" id="UP000192917">
    <property type="component" value="Unassembled WGS sequence"/>
</dbReference>
<evidence type="ECO:0000256" key="2">
    <source>
        <dbReference type="SAM" id="MobiDB-lite"/>
    </source>
</evidence>